<dbReference type="InterPro" id="IPR036318">
    <property type="entry name" value="FAD-bd_PCMH-like_sf"/>
</dbReference>
<dbReference type="InterPro" id="IPR016166">
    <property type="entry name" value="FAD-bd_PCMH"/>
</dbReference>
<keyword evidence="1" id="KW-0560">Oxidoreductase</keyword>
<dbReference type="GO" id="GO:0071949">
    <property type="term" value="F:FAD binding"/>
    <property type="evidence" value="ECO:0007669"/>
    <property type="project" value="InterPro"/>
</dbReference>
<evidence type="ECO:0000313" key="4">
    <source>
        <dbReference type="Proteomes" id="UP000037432"/>
    </source>
</evidence>
<dbReference type="SUPFAM" id="SSF56176">
    <property type="entry name" value="FAD-binding/transporter-associated domain-like"/>
    <property type="match status" value="1"/>
</dbReference>
<dbReference type="PANTHER" id="PTHR42659">
    <property type="entry name" value="XANTHINE DEHYDROGENASE SUBUNIT C-RELATED"/>
    <property type="match status" value="1"/>
</dbReference>
<dbReference type="Pfam" id="PF00941">
    <property type="entry name" value="FAD_binding_5"/>
    <property type="match status" value="1"/>
</dbReference>
<dbReference type="InterPro" id="IPR051312">
    <property type="entry name" value="Diverse_Substr_Oxidored"/>
</dbReference>
<name>A0A0J8CBK1_STRVR</name>
<protein>
    <recommendedName>
        <fullName evidence="2">FAD-binding PCMH-type domain-containing protein</fullName>
    </recommendedName>
</protein>
<evidence type="ECO:0000256" key="1">
    <source>
        <dbReference type="ARBA" id="ARBA00023002"/>
    </source>
</evidence>
<dbReference type="Gene3D" id="3.30.390.50">
    <property type="entry name" value="CO dehydrogenase flavoprotein, C-terminal domain"/>
    <property type="match status" value="1"/>
</dbReference>
<dbReference type="PANTHER" id="PTHR42659:SF9">
    <property type="entry name" value="XANTHINE DEHYDROGENASE FAD-BINDING SUBUNIT XDHB-RELATED"/>
    <property type="match status" value="1"/>
</dbReference>
<evidence type="ECO:0000313" key="3">
    <source>
        <dbReference type="EMBL" id="KMS75225.1"/>
    </source>
</evidence>
<dbReference type="InterPro" id="IPR005107">
    <property type="entry name" value="CO_DH_flav_C"/>
</dbReference>
<dbReference type="RefSeq" id="WP_048581017.1">
    <property type="nucleotide sequence ID" value="NZ_LFNT01000009.1"/>
</dbReference>
<reference evidence="3 4" key="1">
    <citation type="submission" date="2015-06" db="EMBL/GenBank/DDBJ databases">
        <authorList>
            <person name="Ju K.-S."/>
            <person name="Doroghazi J.R."/>
            <person name="Metcalf W.W."/>
        </authorList>
    </citation>
    <scope>NUCLEOTIDE SEQUENCE [LARGE SCALE GENOMIC DNA]</scope>
    <source>
        <strain evidence="3 4">NRRL 3414</strain>
    </source>
</reference>
<comment type="caution">
    <text evidence="3">The sequence shown here is derived from an EMBL/GenBank/DDBJ whole genome shotgun (WGS) entry which is preliminary data.</text>
</comment>
<dbReference type="InterPro" id="IPR036683">
    <property type="entry name" value="CO_DH_flav_C_dom_sf"/>
</dbReference>
<dbReference type="PROSITE" id="PS51387">
    <property type="entry name" value="FAD_PCMH"/>
    <property type="match status" value="1"/>
</dbReference>
<dbReference type="SUPFAM" id="SSF55447">
    <property type="entry name" value="CO dehydrogenase flavoprotein C-terminal domain-like"/>
    <property type="match status" value="1"/>
</dbReference>
<proteinExistence type="predicted"/>
<accession>A0A0J8CBK1</accession>
<dbReference type="InterPro" id="IPR016169">
    <property type="entry name" value="FAD-bd_PCMH_sub2"/>
</dbReference>
<dbReference type="OrthoDB" id="9793944at2"/>
<gene>
    <name evidence="3" type="ORF">ACM01_11370</name>
</gene>
<organism evidence="3 4">
    <name type="scientific">Streptomyces viridochromogenes</name>
    <dbReference type="NCBI Taxonomy" id="1938"/>
    <lineage>
        <taxon>Bacteria</taxon>
        <taxon>Bacillati</taxon>
        <taxon>Actinomycetota</taxon>
        <taxon>Actinomycetes</taxon>
        <taxon>Kitasatosporales</taxon>
        <taxon>Streptomycetaceae</taxon>
        <taxon>Streptomyces</taxon>
    </lineage>
</organism>
<dbReference type="Gene3D" id="3.30.43.10">
    <property type="entry name" value="Uridine Diphospho-n-acetylenolpyruvylglucosamine Reductase, domain 2"/>
    <property type="match status" value="1"/>
</dbReference>
<dbReference type="Gene3D" id="3.30.465.10">
    <property type="match status" value="1"/>
</dbReference>
<sequence length="290" mass="30225">MSEPDVGAYRRPDNLSELLTLLDRRPTSVLAGGTDLVVMRADGMVDRTQDIVDIKDVSDLRGISLDADGTLTIGAATSLQELAKTPVIPPNAITDGASLVGGWQTRARGTIGGNICRASPAADTLPGVLAADAQLELASTTGTRLVPGHAFFTGPGRTVRKPNELLTRIIVPASLGASAYLRFTYRLAMDLAVVGVAAHLDIKNGRCVAARVALSAAAATPVLAPDAADALVGTELDEPSIEAAAQLVLNTATPIDDGRGSRAHRRTVLPVLAKRAIGIALERAREGHRR</sequence>
<dbReference type="EMBL" id="LFNT01000009">
    <property type="protein sequence ID" value="KMS75225.1"/>
    <property type="molecule type" value="Genomic_DNA"/>
</dbReference>
<feature type="domain" description="FAD-binding PCMH-type" evidence="2">
    <location>
        <begin position="1"/>
        <end position="176"/>
    </location>
</feature>
<evidence type="ECO:0000259" key="2">
    <source>
        <dbReference type="PROSITE" id="PS51387"/>
    </source>
</evidence>
<dbReference type="InterPro" id="IPR016167">
    <property type="entry name" value="FAD-bd_PCMH_sub1"/>
</dbReference>
<dbReference type="SMART" id="SM01092">
    <property type="entry name" value="CO_deh_flav_C"/>
    <property type="match status" value="1"/>
</dbReference>
<dbReference type="Proteomes" id="UP000037432">
    <property type="component" value="Unassembled WGS sequence"/>
</dbReference>
<dbReference type="GO" id="GO:0016491">
    <property type="term" value="F:oxidoreductase activity"/>
    <property type="evidence" value="ECO:0007669"/>
    <property type="project" value="UniProtKB-KW"/>
</dbReference>
<dbReference type="Pfam" id="PF03450">
    <property type="entry name" value="CO_deh_flav_C"/>
    <property type="match status" value="1"/>
</dbReference>
<dbReference type="PATRIC" id="fig|1938.3.peg.2275"/>
<dbReference type="AlphaFoldDB" id="A0A0J8CBK1"/>
<dbReference type="InterPro" id="IPR002346">
    <property type="entry name" value="Mopterin_DH_FAD-bd"/>
</dbReference>